<feature type="region of interest" description="Disordered" evidence="12">
    <location>
        <begin position="94"/>
        <end position="119"/>
    </location>
</feature>
<dbReference type="Gene3D" id="3.90.230.10">
    <property type="entry name" value="Creatinase/methionine aminopeptidase superfamily"/>
    <property type="match status" value="1"/>
</dbReference>
<dbReference type="InterPro" id="IPR002467">
    <property type="entry name" value="Pept_M24A_MAP1"/>
</dbReference>
<evidence type="ECO:0000256" key="11">
    <source>
        <dbReference type="RuleBase" id="RU003653"/>
    </source>
</evidence>
<feature type="binding site" evidence="9">
    <location>
        <position position="209"/>
    </location>
    <ligand>
        <name>Zn(2+)</name>
        <dbReference type="ChEBI" id="CHEBI:29105"/>
        <label>3</label>
    </ligand>
</feature>
<dbReference type="GeneID" id="80874660"/>
<evidence type="ECO:0000256" key="5">
    <source>
        <dbReference type="ARBA" id="ARBA00022723"/>
    </source>
</evidence>
<dbReference type="PANTHER" id="PTHR43330">
    <property type="entry name" value="METHIONINE AMINOPEPTIDASE"/>
    <property type="match status" value="1"/>
</dbReference>
<evidence type="ECO:0000313" key="15">
    <source>
        <dbReference type="Proteomes" id="UP001212411"/>
    </source>
</evidence>
<proteinExistence type="inferred from homology"/>
<comment type="subunit">
    <text evidence="9">Associates with the 60S ribosomal subunit of the 80S translational complex.</text>
</comment>
<reference evidence="14 15" key="1">
    <citation type="journal article" date="2023" name="G3 (Bethesda)">
        <title>A high-quality reference genome for the fission yeast Schizosaccharomyces osmophilus.</title>
        <authorList>
            <person name="Jia G.S."/>
            <person name="Zhang W.C."/>
            <person name="Liang Y."/>
            <person name="Liu X.H."/>
            <person name="Rhind N."/>
            <person name="Pidoux A."/>
            <person name="Brysch-Herzberg M."/>
            <person name="Du L.L."/>
        </authorList>
    </citation>
    <scope>NUCLEOTIDE SEQUENCE [LARGE SCALE GENOMIC DNA]</scope>
    <source>
        <strain evidence="14 15">CBS 15793</strain>
    </source>
</reference>
<evidence type="ECO:0000256" key="6">
    <source>
        <dbReference type="ARBA" id="ARBA00022771"/>
    </source>
</evidence>
<dbReference type="HAMAP" id="MF_01974">
    <property type="entry name" value="MetAP_1"/>
    <property type="match status" value="1"/>
</dbReference>
<dbReference type="PROSITE" id="PS52013">
    <property type="entry name" value="ZF_C6H2"/>
    <property type="match status" value="1"/>
</dbReference>
<evidence type="ECO:0000256" key="10">
    <source>
        <dbReference type="PROSITE-ProRule" id="PRU01357"/>
    </source>
</evidence>
<dbReference type="PANTHER" id="PTHR43330:SF7">
    <property type="entry name" value="METHIONINE AMINOPEPTIDASE 1"/>
    <property type="match status" value="1"/>
</dbReference>
<feature type="binding site" evidence="9">
    <location>
        <position position="220"/>
    </location>
    <ligand>
        <name>Zn(2+)</name>
        <dbReference type="ChEBI" id="CHEBI:29105"/>
        <label>3</label>
    </ligand>
</feature>
<feature type="compositionally biased region" description="Basic and acidic residues" evidence="12">
    <location>
        <begin position="108"/>
        <end position="119"/>
    </location>
</feature>
<comment type="catalytic activity">
    <reaction evidence="9 11">
        <text>Release of N-terminal amino acids, preferentially methionine, from peptides and arylamides.</text>
        <dbReference type="EC" id="3.4.11.18"/>
    </reaction>
</comment>
<dbReference type="NCBIfam" id="TIGR00500">
    <property type="entry name" value="met_pdase_I"/>
    <property type="match status" value="1"/>
</dbReference>
<evidence type="ECO:0000256" key="7">
    <source>
        <dbReference type="ARBA" id="ARBA00022801"/>
    </source>
</evidence>
<keyword evidence="2 9" id="KW-0031">Aminopeptidase</keyword>
<evidence type="ECO:0000313" key="14">
    <source>
        <dbReference type="EMBL" id="WBW71855.1"/>
    </source>
</evidence>
<keyword evidence="3 9" id="KW-0963">Cytoplasm</keyword>
<dbReference type="Pfam" id="PF15801">
    <property type="entry name" value="zf-C6H2"/>
    <property type="match status" value="1"/>
</dbReference>
<organism evidence="14 15">
    <name type="scientific">Schizosaccharomyces osmophilus</name>
    <dbReference type="NCBI Taxonomy" id="2545709"/>
    <lineage>
        <taxon>Eukaryota</taxon>
        <taxon>Fungi</taxon>
        <taxon>Dikarya</taxon>
        <taxon>Ascomycota</taxon>
        <taxon>Taphrinomycotina</taxon>
        <taxon>Schizosaccharomycetes</taxon>
        <taxon>Schizosaccharomycetales</taxon>
        <taxon>Schizosaccharomycetaceae</taxon>
        <taxon>Schizosaccharomyces</taxon>
    </lineage>
</organism>
<dbReference type="EMBL" id="CP115611">
    <property type="protein sequence ID" value="WBW71855.1"/>
    <property type="molecule type" value="Genomic_DNA"/>
</dbReference>
<keyword evidence="6 10" id="KW-0863">Zinc-finger</keyword>
<feature type="binding site" evidence="9">
    <location>
        <position position="220"/>
    </location>
    <ligand>
        <name>Zn(2+)</name>
        <dbReference type="ChEBI" id="CHEBI:29105"/>
        <label>4</label>
        <note>catalytic</note>
    </ligand>
</feature>
<sequence>MASETTKALCAGVDCHNFANKLQCPKCLVNNTSSFFCGQECFKNSWPIHKQLHLPPGTVKREDGTYDPFPKFKYSGSLRASYPLSQIRKVPPHIKKPDYAKSGSSRSEQIEGRSFKIKRLSPEEQEGMRKVCQLGREILDIAAAAIRPGITTDEIDRIVHEASVERECYPSPLNYYSFPKSVCTSINEIICHGIPDQRPLQDGDIINLDISAYHNGFHADLNETYYVGDKAKSNPELVSLVENTRIALDKAIEAVKPGVMFQEFGNIIEKHTKSVTDTNLSIVRTYCGHGVNQLFHSAPTIPHYARNKAPGIARPGMTFTIEPMLTLGPARDISWPDDWTSSTASGKCSAQFEHTLLVTETGCEVLTARLPNSPGGPVKQIK</sequence>
<protein>
    <recommendedName>
        <fullName evidence="11">Methionine aminopeptidase</fullName>
        <ecNumber evidence="11">3.4.11.18</ecNumber>
    </recommendedName>
</protein>
<dbReference type="GO" id="GO:0008270">
    <property type="term" value="F:zinc ion binding"/>
    <property type="evidence" value="ECO:0007669"/>
    <property type="project" value="UniProtKB-KW"/>
</dbReference>
<comment type="subcellular location">
    <subcellularLocation>
        <location evidence="1 9">Cytoplasm</location>
    </subcellularLocation>
</comment>
<keyword evidence="15" id="KW-1185">Reference proteome</keyword>
<dbReference type="InterPro" id="IPR001714">
    <property type="entry name" value="Pept_M24_MAP"/>
</dbReference>
<dbReference type="KEGG" id="som:SOMG_01178"/>
<dbReference type="PRINTS" id="PR00599">
    <property type="entry name" value="MAPEPTIDASE"/>
</dbReference>
<evidence type="ECO:0000256" key="1">
    <source>
        <dbReference type="ARBA" id="ARBA00004496"/>
    </source>
</evidence>
<dbReference type="Proteomes" id="UP001212411">
    <property type="component" value="Chromosome 1"/>
</dbReference>
<evidence type="ECO:0000259" key="13">
    <source>
        <dbReference type="PROSITE" id="PS52013"/>
    </source>
</evidence>
<feature type="binding site" evidence="9">
    <location>
        <position position="296"/>
    </location>
    <ligand>
        <name>a protein</name>
        <dbReference type="ChEBI" id="CHEBI:16541"/>
    </ligand>
    <ligandPart>
        <name>N-terminal L-methionine residue</name>
        <dbReference type="ChEBI" id="CHEBI:64731"/>
    </ligandPart>
</feature>
<dbReference type="InterPro" id="IPR036005">
    <property type="entry name" value="Creatinase/aminopeptidase-like"/>
</dbReference>
<comment type="cofactor">
    <cofactor evidence="11">
        <name>Co(2+)</name>
        <dbReference type="ChEBI" id="CHEBI:48828"/>
    </cofactor>
    <cofactor evidence="11">
        <name>Zn(2+)</name>
        <dbReference type="ChEBI" id="CHEBI:29105"/>
    </cofactor>
    <cofactor evidence="11">
        <name>Mn(2+)</name>
        <dbReference type="ChEBI" id="CHEBI:29035"/>
    </cofactor>
    <cofactor evidence="11">
        <name>Fe(2+)</name>
        <dbReference type="ChEBI" id="CHEBI:29033"/>
    </cofactor>
    <text evidence="11">Binds 2 divalent metal cations per subunit. Has a high-affinity and a low affinity metal-binding site. The true nature of the physiological cofactor is under debate. The enzyme is active with cobalt, zinc, manganese or divalent iron ions.</text>
</comment>
<keyword evidence="4 9" id="KW-0645">Protease</keyword>
<dbReference type="GO" id="GO:0070006">
    <property type="term" value="F:metalloaminopeptidase activity"/>
    <property type="evidence" value="ECO:0007669"/>
    <property type="project" value="UniProtKB-UniRule"/>
</dbReference>
<evidence type="ECO:0000256" key="12">
    <source>
        <dbReference type="SAM" id="MobiDB-lite"/>
    </source>
</evidence>
<dbReference type="Pfam" id="PF00557">
    <property type="entry name" value="Peptidase_M24"/>
    <property type="match status" value="1"/>
</dbReference>
<evidence type="ECO:0000256" key="3">
    <source>
        <dbReference type="ARBA" id="ARBA00022490"/>
    </source>
</evidence>
<keyword evidence="5 9" id="KW-0479">Metal-binding</keyword>
<dbReference type="InterPro" id="IPR000994">
    <property type="entry name" value="Pept_M24"/>
</dbReference>
<evidence type="ECO:0000256" key="4">
    <source>
        <dbReference type="ARBA" id="ARBA00022670"/>
    </source>
</evidence>
<evidence type="ECO:0000256" key="8">
    <source>
        <dbReference type="ARBA" id="ARBA00022833"/>
    </source>
</evidence>
<dbReference type="SUPFAM" id="SSF55920">
    <property type="entry name" value="Creatinase/aminopeptidase"/>
    <property type="match status" value="1"/>
</dbReference>
<feature type="domain" description="C6H2-type" evidence="13">
    <location>
        <begin position="7"/>
        <end position="60"/>
    </location>
</feature>
<accession>A0AAF0AVC7</accession>
<gene>
    <name evidence="14" type="primary">fma1</name>
    <name evidence="14" type="ORF">SOMG_01178</name>
</gene>
<name>A0AAF0AVC7_9SCHI</name>
<feature type="binding site" evidence="9">
    <location>
        <position position="353"/>
    </location>
    <ligand>
        <name>Zn(2+)</name>
        <dbReference type="ChEBI" id="CHEBI:29105"/>
        <label>3</label>
    </ligand>
</feature>
<evidence type="ECO:0000256" key="2">
    <source>
        <dbReference type="ARBA" id="ARBA00022438"/>
    </source>
</evidence>
<feature type="binding site" evidence="9">
    <location>
        <position position="289"/>
    </location>
    <ligand>
        <name>Zn(2+)</name>
        <dbReference type="ChEBI" id="CHEBI:29105"/>
        <label>4</label>
        <note>catalytic</note>
    </ligand>
</feature>
<dbReference type="GO" id="GO:0004239">
    <property type="term" value="F:initiator methionyl aminopeptidase activity"/>
    <property type="evidence" value="ECO:0007669"/>
    <property type="project" value="UniProtKB-UniRule"/>
</dbReference>
<dbReference type="GO" id="GO:0005829">
    <property type="term" value="C:cytosol"/>
    <property type="evidence" value="ECO:0007669"/>
    <property type="project" value="TreeGrafter"/>
</dbReference>
<feature type="binding site" evidence="9">
    <location>
        <position position="192"/>
    </location>
    <ligand>
        <name>a protein</name>
        <dbReference type="ChEBI" id="CHEBI:16541"/>
    </ligand>
    <ligandPart>
        <name>N-terminal L-methionine residue</name>
        <dbReference type="ChEBI" id="CHEBI:64731"/>
    </ligandPart>
</feature>
<dbReference type="CDD" id="cd01086">
    <property type="entry name" value="MetAP1"/>
    <property type="match status" value="1"/>
</dbReference>
<comment type="function">
    <text evidence="9 11">Cotranslationally removes the N-terminal methionine from nascent proteins. The N-terminal methionine is often cleaved when the second residue in the primary sequence is small and uncharged (Met-Ala-, Cys, Gly, Pro, Ser, Thr, or Val).</text>
</comment>
<feature type="binding site" evidence="9">
    <location>
        <position position="322"/>
    </location>
    <ligand>
        <name>Zn(2+)</name>
        <dbReference type="ChEBI" id="CHEBI:29105"/>
        <label>4</label>
        <note>catalytic</note>
    </ligand>
</feature>
<comment type="cofactor">
    <cofactor evidence="9">
        <name>Zn(2+)</name>
        <dbReference type="ChEBI" id="CHEBI:29105"/>
    </cofactor>
    <cofactor evidence="9">
        <name>Co(2+)</name>
        <dbReference type="ChEBI" id="CHEBI:48828"/>
    </cofactor>
    <cofactor evidence="9">
        <name>Mn(2+)</name>
        <dbReference type="ChEBI" id="CHEBI:29035"/>
    </cofactor>
    <cofactor evidence="9">
        <name>Fe(2+)</name>
        <dbReference type="ChEBI" id="CHEBI:29033"/>
    </cofactor>
    <text evidence="9">Binds 2 divalent metal cations per subunit. Has a high-affinity and a low affinity metal-binding site. The true nature of the physiological cofactor is under debate. The enzyme is active with zinc, cobalt, manganese or divalent iron ions. Has high activity with zinc; zinc cofactor is transferred into the active site region by the ZNG1 zinc chaperone.</text>
</comment>
<dbReference type="EC" id="3.4.11.18" evidence="11"/>
<dbReference type="RefSeq" id="XP_056036098.1">
    <property type="nucleotide sequence ID" value="XM_056179971.1"/>
</dbReference>
<dbReference type="InterPro" id="IPR031615">
    <property type="entry name" value="Zfn-C6H2"/>
</dbReference>
<dbReference type="FunFam" id="3.90.230.10:FF:000010">
    <property type="entry name" value="Methionine aminopeptidase"/>
    <property type="match status" value="1"/>
</dbReference>
<dbReference type="AlphaFoldDB" id="A0AAF0AVC7"/>
<dbReference type="PROSITE" id="PS00680">
    <property type="entry name" value="MAP_1"/>
    <property type="match status" value="1"/>
</dbReference>
<comment type="similarity">
    <text evidence="9 10">Belongs to the peptidase M24A family. Methionine aminopeptidase type 1 subfamily.</text>
</comment>
<keyword evidence="8" id="KW-0862">Zinc</keyword>
<feature type="binding site" evidence="9">
    <location>
        <position position="353"/>
    </location>
    <ligand>
        <name>Zn(2+)</name>
        <dbReference type="ChEBI" id="CHEBI:29105"/>
        <label>4</label>
        <note>catalytic</note>
    </ligand>
</feature>
<evidence type="ECO:0000256" key="9">
    <source>
        <dbReference type="HAMAP-Rule" id="MF_03174"/>
    </source>
</evidence>
<keyword evidence="7 9" id="KW-0378">Hydrolase</keyword>
<dbReference type="GO" id="GO:0006508">
    <property type="term" value="P:proteolysis"/>
    <property type="evidence" value="ECO:0007669"/>
    <property type="project" value="UniProtKB-KW"/>
</dbReference>